<evidence type="ECO:0000256" key="3">
    <source>
        <dbReference type="ARBA" id="ARBA00022722"/>
    </source>
</evidence>
<keyword evidence="6" id="KW-0695">RNA-directed DNA polymerase</keyword>
<evidence type="ECO:0000259" key="8">
    <source>
        <dbReference type="Pfam" id="PF17917"/>
    </source>
</evidence>
<dbReference type="PANTHER" id="PTHR37984">
    <property type="entry name" value="PROTEIN CBG26694"/>
    <property type="match status" value="1"/>
</dbReference>
<feature type="region of interest" description="Disordered" evidence="7">
    <location>
        <begin position="293"/>
        <end position="341"/>
    </location>
</feature>
<dbReference type="GeneID" id="25476722"/>
<gene>
    <name evidence="9" type="ORF">ENH_00065850</name>
</gene>
<reference evidence="9" key="1">
    <citation type="submission" date="2013-10" db="EMBL/GenBank/DDBJ databases">
        <title>Genomic analysis of the causative agents of coccidiosis in chickens.</title>
        <authorList>
            <person name="Reid A.J."/>
            <person name="Blake D."/>
            <person name="Billington K."/>
            <person name="Browne H."/>
            <person name="Dunn M."/>
            <person name="Hung S."/>
            <person name="Kawahara F."/>
            <person name="Miranda-Saavedra D."/>
            <person name="Mourier T."/>
            <person name="Nagra H."/>
            <person name="Otto T.D."/>
            <person name="Rawlings N."/>
            <person name="Sanchez A."/>
            <person name="Sanders M."/>
            <person name="Subramaniam C."/>
            <person name="Tay Y."/>
            <person name="Dear P."/>
            <person name="Doerig C."/>
            <person name="Gruber A."/>
            <person name="Parkinson J."/>
            <person name="Shirley M."/>
            <person name="Wan K.L."/>
            <person name="Berriman M."/>
            <person name="Tomley F."/>
            <person name="Pain A."/>
        </authorList>
    </citation>
    <scope>NUCLEOTIDE SEQUENCE [LARGE SCALE GENOMIC DNA]</scope>
    <source>
        <strain evidence="9">Houghton</strain>
    </source>
</reference>
<dbReference type="Pfam" id="PF17917">
    <property type="entry name" value="RT_RNaseH"/>
    <property type="match status" value="1"/>
</dbReference>
<dbReference type="CDD" id="cd09274">
    <property type="entry name" value="RNase_HI_RT_Ty3"/>
    <property type="match status" value="1"/>
</dbReference>
<dbReference type="RefSeq" id="XP_013437323.1">
    <property type="nucleotide sequence ID" value="XM_013581869.1"/>
</dbReference>
<dbReference type="InterPro" id="IPR041373">
    <property type="entry name" value="RT_RNaseH"/>
</dbReference>
<evidence type="ECO:0000313" key="10">
    <source>
        <dbReference type="Proteomes" id="UP000030754"/>
    </source>
</evidence>
<dbReference type="GO" id="GO:0004519">
    <property type="term" value="F:endonuclease activity"/>
    <property type="evidence" value="ECO:0007669"/>
    <property type="project" value="UniProtKB-KW"/>
</dbReference>
<evidence type="ECO:0000256" key="4">
    <source>
        <dbReference type="ARBA" id="ARBA00022759"/>
    </source>
</evidence>
<evidence type="ECO:0000256" key="7">
    <source>
        <dbReference type="SAM" id="MobiDB-lite"/>
    </source>
</evidence>
<keyword evidence="2" id="KW-0548">Nucleotidyltransferase</keyword>
<dbReference type="PANTHER" id="PTHR37984:SF5">
    <property type="entry name" value="PROTEIN NYNRIN-LIKE"/>
    <property type="match status" value="1"/>
</dbReference>
<dbReference type="AlphaFoldDB" id="U6MY07"/>
<dbReference type="OrthoDB" id="2013610at2759"/>
<evidence type="ECO:0000256" key="6">
    <source>
        <dbReference type="ARBA" id="ARBA00022918"/>
    </source>
</evidence>
<proteinExistence type="predicted"/>
<dbReference type="Proteomes" id="UP000030754">
    <property type="component" value="Unassembled WGS sequence"/>
</dbReference>
<keyword evidence="3" id="KW-0540">Nuclease</keyword>
<dbReference type="GO" id="GO:0003964">
    <property type="term" value="F:RNA-directed DNA polymerase activity"/>
    <property type="evidence" value="ECO:0007669"/>
    <property type="project" value="UniProtKB-KW"/>
</dbReference>
<keyword evidence="1" id="KW-0808">Transferase</keyword>
<dbReference type="InterPro" id="IPR043502">
    <property type="entry name" value="DNA/RNA_pol_sf"/>
</dbReference>
<dbReference type="InterPro" id="IPR050951">
    <property type="entry name" value="Retrovirus_Pol_polyprotein"/>
</dbReference>
<accession>U6MY07</accession>
<dbReference type="SUPFAM" id="SSF56672">
    <property type="entry name" value="DNA/RNA polymerases"/>
    <property type="match status" value="1"/>
</dbReference>
<keyword evidence="10" id="KW-1185">Reference proteome</keyword>
<evidence type="ECO:0000256" key="5">
    <source>
        <dbReference type="ARBA" id="ARBA00022801"/>
    </source>
</evidence>
<evidence type="ECO:0000313" key="9">
    <source>
        <dbReference type="EMBL" id="CDJ68856.1"/>
    </source>
</evidence>
<keyword evidence="4" id="KW-0255">Endonuclease</keyword>
<dbReference type="EMBL" id="HG725606">
    <property type="protein sequence ID" value="CDJ68856.1"/>
    <property type="molecule type" value="Genomic_DNA"/>
</dbReference>
<keyword evidence="5" id="KW-0378">Hydrolase</keyword>
<dbReference type="Gene3D" id="3.10.10.10">
    <property type="entry name" value="HIV Type 1 Reverse Transcriptase, subunit A, domain 1"/>
    <property type="match status" value="1"/>
</dbReference>
<dbReference type="CDD" id="cd01647">
    <property type="entry name" value="RT_LTR"/>
    <property type="match status" value="1"/>
</dbReference>
<organism evidence="9 10">
    <name type="scientific">Eimeria necatrix</name>
    <dbReference type="NCBI Taxonomy" id="51315"/>
    <lineage>
        <taxon>Eukaryota</taxon>
        <taxon>Sar</taxon>
        <taxon>Alveolata</taxon>
        <taxon>Apicomplexa</taxon>
        <taxon>Conoidasida</taxon>
        <taxon>Coccidia</taxon>
        <taxon>Eucoccidiorida</taxon>
        <taxon>Eimeriorina</taxon>
        <taxon>Eimeriidae</taxon>
        <taxon>Eimeria</taxon>
    </lineage>
</organism>
<name>U6MY07_9EIME</name>
<evidence type="ECO:0000256" key="2">
    <source>
        <dbReference type="ARBA" id="ARBA00022695"/>
    </source>
</evidence>
<dbReference type="GO" id="GO:0016787">
    <property type="term" value="F:hydrolase activity"/>
    <property type="evidence" value="ECO:0007669"/>
    <property type="project" value="UniProtKB-KW"/>
</dbReference>
<protein>
    <recommendedName>
        <fullName evidence="8">Reverse transcriptase RNase H-like domain-containing protein</fullName>
    </recommendedName>
</protein>
<dbReference type="Gene3D" id="3.30.70.270">
    <property type="match status" value="1"/>
</dbReference>
<reference evidence="9" key="2">
    <citation type="submission" date="2013-10" db="EMBL/GenBank/DDBJ databases">
        <authorList>
            <person name="Aslett M."/>
        </authorList>
    </citation>
    <scope>NUCLEOTIDE SEQUENCE [LARGE SCALE GENOMIC DNA]</scope>
    <source>
        <strain evidence="9">Houghton</strain>
    </source>
</reference>
<sequence length="396" mass="44826">MIPDQLTFHKQEIAKLSDNGWTGPAYSPICSPTIMVDKPDDGFGERKMRMVVNYQALNALTIAPDFPLPPIQTILEMLGGAKYFSALDRDAGFLQIRMAMEGRWKTAFRSVLALFEYRVMPFGLKEDKIEAIRHWPEVLDNETLDRASHESVLEQDGKPIGFLSQVMNPIQQRHSIYGQELLALVTALDKWSHLLHVSKVTAYADHQALTHLQRLQTSKPLRGRTARWLDFLAEFLDVHITYVQGASIQVADALSRRPGLPKTCSHDTPLTPLMLAVAQARAVPCTRGRPANYRELAGIPSRRPTRRSLPSAPSTSPPQPNPEAEHLIPTTRTPADPPDVRPWPQAYSKCPHFRAPYKAAANQPGEALQIQFRNHQFTFRYVQPYLRIRVHGLWRI</sequence>
<dbReference type="InterPro" id="IPR043128">
    <property type="entry name" value="Rev_trsase/Diguanyl_cyclase"/>
</dbReference>
<evidence type="ECO:0000256" key="1">
    <source>
        <dbReference type="ARBA" id="ARBA00022679"/>
    </source>
</evidence>
<dbReference type="VEuPathDB" id="ToxoDB:ENH_00065850"/>
<feature type="domain" description="Reverse transcriptase RNase H-like" evidence="8">
    <location>
        <begin position="152"/>
        <end position="235"/>
    </location>
</feature>